<sequence>MAVGYYRYEGFPLEQKIEWIRQGAGPAALADARAALVELTDALVESEQRLRDLVARLGGEWEGSAAVEAAAAVRQAALWSGDSGALTQTAGAQVDLQAEQVQRTTYAMPGSAPRPEYGFDDALGDSFNLSTQNLFDVQTDFDEQVARRRAADAEANRVLYEHEAACRANVESLPVLAEMTRVTAEFEPPATVPPRVVPVELHELTRELVTRERDGEPRRTGDDEPRGRGDERDDKPADKPDDERDDRSGDERGGRSDGRDREPGEVPPHGPRSGPEEVLGPQARQDLVNTSAVAPPVEQPGTRPPVGGDVHQPAPRPGVPQPVVPPLPVGGIGGRDVPRPSTGRAGGIAPPGSRPGGSAGGPVVGGRGGVPGGVARGGVAPGAVAGGREAHPAPGGRSGVLDGARGATAAGQVPRGRPGALPGGAFGQPGVAGRGGEGPADADHTDRYYVRDDDLFGVDDRPGVAPAVLGEDEDPRWSS</sequence>
<name>A0A5Q0GY20_SACSY</name>
<feature type="region of interest" description="Disordered" evidence="3">
    <location>
        <begin position="207"/>
        <end position="479"/>
    </location>
</feature>
<feature type="compositionally biased region" description="Basic and acidic residues" evidence="3">
    <location>
        <begin position="207"/>
        <end position="264"/>
    </location>
</feature>
<accession>A0A5Q0GY20</accession>
<evidence type="ECO:0000313" key="5">
    <source>
        <dbReference type="EMBL" id="QFZ18384.1"/>
    </source>
</evidence>
<gene>
    <name evidence="5" type="ORF">EKG83_13615</name>
</gene>
<comment type="similarity">
    <text evidence="1">Belongs to the mycobacterial PPE family.</text>
</comment>
<dbReference type="KEGG" id="ssyi:EKG83_13615"/>
<keyword evidence="6" id="KW-1185">Reference proteome</keyword>
<feature type="domain" description="PPE" evidence="4">
    <location>
        <begin position="18"/>
        <end position="109"/>
    </location>
</feature>
<dbReference type="Proteomes" id="UP000325787">
    <property type="component" value="Chromosome"/>
</dbReference>
<evidence type="ECO:0000259" key="4">
    <source>
        <dbReference type="Pfam" id="PF00823"/>
    </source>
</evidence>
<dbReference type="Pfam" id="PF00823">
    <property type="entry name" value="PPE"/>
    <property type="match status" value="1"/>
</dbReference>
<dbReference type="AlphaFoldDB" id="A0A5Q0GY20"/>
<dbReference type="InterPro" id="IPR038332">
    <property type="entry name" value="PPE_sf"/>
</dbReference>
<feature type="coiled-coil region" evidence="2">
    <location>
        <begin position="29"/>
        <end position="56"/>
    </location>
</feature>
<feature type="compositionally biased region" description="Basic and acidic residues" evidence="3">
    <location>
        <begin position="441"/>
        <end position="462"/>
    </location>
</feature>
<evidence type="ECO:0000313" key="6">
    <source>
        <dbReference type="Proteomes" id="UP000325787"/>
    </source>
</evidence>
<feature type="compositionally biased region" description="Gly residues" evidence="3">
    <location>
        <begin position="421"/>
        <end position="438"/>
    </location>
</feature>
<evidence type="ECO:0000256" key="2">
    <source>
        <dbReference type="SAM" id="Coils"/>
    </source>
</evidence>
<protein>
    <submittedName>
        <fullName evidence="5">PPE domain-containing protein</fullName>
    </submittedName>
</protein>
<feature type="compositionally biased region" description="Acidic residues" evidence="3">
    <location>
        <begin position="470"/>
        <end position="479"/>
    </location>
</feature>
<reference evidence="6" key="1">
    <citation type="journal article" date="2021" name="Curr. Microbiol.">
        <title>Complete genome of nocamycin-producing strain Saccharothrix syringae NRRL B-16468 reveals the biosynthetic potential for secondary metabolites.</title>
        <authorList>
            <person name="Mo X."/>
            <person name="Yang S."/>
        </authorList>
    </citation>
    <scope>NUCLEOTIDE SEQUENCE [LARGE SCALE GENOMIC DNA]</scope>
    <source>
        <strain evidence="6">ATCC 51364 / DSM 43886 / JCM 6844 / KCTC 9398 / NBRC 14523 / NRRL B-16468 / INA 2240</strain>
    </source>
</reference>
<dbReference type="SUPFAM" id="SSF140459">
    <property type="entry name" value="PE/PPE dimer-like"/>
    <property type="match status" value="1"/>
</dbReference>
<organism evidence="5 6">
    <name type="scientific">Saccharothrix syringae</name>
    <name type="common">Nocardiopsis syringae</name>
    <dbReference type="NCBI Taxonomy" id="103733"/>
    <lineage>
        <taxon>Bacteria</taxon>
        <taxon>Bacillati</taxon>
        <taxon>Actinomycetota</taxon>
        <taxon>Actinomycetes</taxon>
        <taxon>Pseudonocardiales</taxon>
        <taxon>Pseudonocardiaceae</taxon>
        <taxon>Saccharothrix</taxon>
    </lineage>
</organism>
<proteinExistence type="inferred from homology"/>
<dbReference type="RefSeq" id="WP_051765656.1">
    <property type="nucleotide sequence ID" value="NZ_CP034550.1"/>
</dbReference>
<feature type="compositionally biased region" description="Gly residues" evidence="3">
    <location>
        <begin position="354"/>
        <end position="380"/>
    </location>
</feature>
<evidence type="ECO:0000256" key="1">
    <source>
        <dbReference type="ARBA" id="ARBA00010652"/>
    </source>
</evidence>
<dbReference type="InterPro" id="IPR000030">
    <property type="entry name" value="PPE_dom"/>
</dbReference>
<keyword evidence="2" id="KW-0175">Coiled coil</keyword>
<evidence type="ECO:0000256" key="3">
    <source>
        <dbReference type="SAM" id="MobiDB-lite"/>
    </source>
</evidence>
<feature type="compositionally biased region" description="Pro residues" evidence="3">
    <location>
        <begin position="314"/>
        <end position="328"/>
    </location>
</feature>
<dbReference type="EMBL" id="CP034550">
    <property type="protein sequence ID" value="QFZ18384.1"/>
    <property type="molecule type" value="Genomic_DNA"/>
</dbReference>
<dbReference type="Gene3D" id="1.20.1260.20">
    <property type="entry name" value="PPE superfamily"/>
    <property type="match status" value="1"/>
</dbReference>
<dbReference type="OrthoDB" id="3701384at2"/>